<dbReference type="AlphaFoldDB" id="A0A0N8H7G6"/>
<keyword evidence="5" id="KW-1185">Reference proteome</keyword>
<feature type="signal peptide" evidence="2">
    <location>
        <begin position="1"/>
        <end position="23"/>
    </location>
</feature>
<feature type="chain" id="PRO_5006026212" description="EGF-like domain-containing protein" evidence="2">
    <location>
        <begin position="24"/>
        <end position="482"/>
    </location>
</feature>
<dbReference type="Proteomes" id="UP000050424">
    <property type="component" value="Unassembled WGS sequence"/>
</dbReference>
<evidence type="ECO:0000313" key="4">
    <source>
        <dbReference type="EMBL" id="KPM41716.1"/>
    </source>
</evidence>
<evidence type="ECO:0000313" key="5">
    <source>
        <dbReference type="Proteomes" id="UP000050424"/>
    </source>
</evidence>
<reference evidence="4 5" key="1">
    <citation type="submission" date="2015-09" db="EMBL/GenBank/DDBJ databases">
        <title>Draft genome of a European isolate of the apple canker pathogen Neonectria ditissima.</title>
        <authorList>
            <person name="Gomez-Cortecero A."/>
            <person name="Harrison R.J."/>
            <person name="Armitage A.D."/>
        </authorList>
    </citation>
    <scope>NUCLEOTIDE SEQUENCE [LARGE SCALE GENOMIC DNA]</scope>
    <source>
        <strain evidence="4 5">R09/05</strain>
    </source>
</reference>
<dbReference type="EMBL" id="LKCW01000060">
    <property type="protein sequence ID" value="KPM41716.1"/>
    <property type="molecule type" value="Genomic_DNA"/>
</dbReference>
<organism evidence="4 5">
    <name type="scientific">Neonectria ditissima</name>
    <dbReference type="NCBI Taxonomy" id="78410"/>
    <lineage>
        <taxon>Eukaryota</taxon>
        <taxon>Fungi</taxon>
        <taxon>Dikarya</taxon>
        <taxon>Ascomycota</taxon>
        <taxon>Pezizomycotina</taxon>
        <taxon>Sordariomycetes</taxon>
        <taxon>Hypocreomycetidae</taxon>
        <taxon>Hypocreales</taxon>
        <taxon>Nectriaceae</taxon>
        <taxon>Neonectria</taxon>
    </lineage>
</organism>
<keyword evidence="1" id="KW-1015">Disulfide bond</keyword>
<dbReference type="OrthoDB" id="6130531at2759"/>
<sequence length="482" mass="54911">MARISPMWLCFLAVWYFAQLAWSCNSDEDCSLNGICKQLGSKRLCQCDPGWWDDDCGRLDLAPATRWTGYNHTNASDPSYYRDYGNSSWGGTLIQDRDDSKLFHLVVSQFAHGCGLSGWRPHSFIIRAESRTGPQGPYHYAQSLTKSFRHNPYVFWSPADKRYLLYTIGADAPESALLSCKSVSKDNWPNNISVSAADDIRGPWSPFEILINGTNPAPWPLWSRHDQTSEIILAAEDLNIYSAAHYDKKYTHISTAPWNTSDYQPYWAEDPFLWRDKRGNWHALGHWMIDIVENGLKYPRVGAHMYARSVTGPWHFKLQEAFNSTVNFTDGTFQTLNRRERPKIFFDDDMTPLYLINGVQDMNVTSKSYTLIQPIGTRWKRQQTAAIESTLFFHSENMSEAGSIDLLSDSARDTTTSKVKNDALHPQVNLVLQSFEDSVESTFELKNQLTPMEKWMGQAKAEEPWNSIADVKNSGYPSKGGC</sequence>
<dbReference type="CDD" id="cd08994">
    <property type="entry name" value="GH43_62_32_68_117_130-like"/>
    <property type="match status" value="1"/>
</dbReference>
<keyword evidence="2" id="KW-0732">Signal</keyword>
<feature type="domain" description="EGF-like" evidence="3">
    <location>
        <begin position="20"/>
        <end position="57"/>
    </location>
</feature>
<evidence type="ECO:0000259" key="3">
    <source>
        <dbReference type="PROSITE" id="PS50026"/>
    </source>
</evidence>
<evidence type="ECO:0000256" key="1">
    <source>
        <dbReference type="PROSITE-ProRule" id="PRU00076"/>
    </source>
</evidence>
<dbReference type="InterPro" id="IPR000742">
    <property type="entry name" value="EGF"/>
</dbReference>
<dbReference type="STRING" id="78410.A0A0N8H7G6"/>
<name>A0A0N8H7G6_9HYPO</name>
<evidence type="ECO:0000256" key="2">
    <source>
        <dbReference type="SAM" id="SignalP"/>
    </source>
</evidence>
<comment type="caution">
    <text evidence="1">Lacks conserved residue(s) required for the propagation of feature annotation.</text>
</comment>
<dbReference type="PROSITE" id="PS01186">
    <property type="entry name" value="EGF_2"/>
    <property type="match status" value="1"/>
</dbReference>
<feature type="disulfide bond" evidence="1">
    <location>
        <begin position="47"/>
        <end position="56"/>
    </location>
</feature>
<keyword evidence="1" id="KW-0245">EGF-like domain</keyword>
<dbReference type="CDD" id="cd00053">
    <property type="entry name" value="EGF"/>
    <property type="match status" value="1"/>
</dbReference>
<gene>
    <name evidence="4" type="ORF">AK830_g4820</name>
</gene>
<protein>
    <recommendedName>
        <fullName evidence="3">EGF-like domain-containing protein</fullName>
    </recommendedName>
</protein>
<accession>A0A0N8H7G6</accession>
<dbReference type="PROSITE" id="PS50026">
    <property type="entry name" value="EGF_3"/>
    <property type="match status" value="1"/>
</dbReference>
<comment type="caution">
    <text evidence="4">The sequence shown here is derived from an EMBL/GenBank/DDBJ whole genome shotgun (WGS) entry which is preliminary data.</text>
</comment>
<proteinExistence type="predicted"/>